<feature type="transmembrane region" description="Helical" evidence="3">
    <location>
        <begin position="1142"/>
        <end position="1166"/>
    </location>
</feature>
<dbReference type="FunFam" id="3.80.10.10:FF:001164">
    <property type="entry name" value="GH01279p"/>
    <property type="match status" value="1"/>
</dbReference>
<keyword evidence="2" id="KW-0677">Repeat</keyword>
<dbReference type="InterPro" id="IPR001611">
    <property type="entry name" value="Leu-rich_rpt"/>
</dbReference>
<evidence type="ECO:0000256" key="2">
    <source>
        <dbReference type="ARBA" id="ARBA00022737"/>
    </source>
</evidence>
<feature type="transmembrane region" description="Helical" evidence="3">
    <location>
        <begin position="1357"/>
        <end position="1378"/>
    </location>
</feature>
<dbReference type="PROSITE" id="PS51450">
    <property type="entry name" value="LRR"/>
    <property type="match status" value="8"/>
</dbReference>
<accession>A0A9Q1CNW8</accession>
<feature type="transmembrane region" description="Helical" evidence="3">
    <location>
        <begin position="1249"/>
        <end position="1269"/>
    </location>
</feature>
<keyword evidence="4" id="KW-0732">Signal</keyword>
<dbReference type="SMART" id="SM00364">
    <property type="entry name" value="LRR_BAC"/>
    <property type="match status" value="15"/>
</dbReference>
<protein>
    <submittedName>
        <fullName evidence="5">Protein artichoke</fullName>
    </submittedName>
</protein>
<dbReference type="Proteomes" id="UP001152320">
    <property type="component" value="Chromosome 1"/>
</dbReference>
<proteinExistence type="predicted"/>
<dbReference type="PRINTS" id="PR00019">
    <property type="entry name" value="LEURICHRPT"/>
</dbReference>
<evidence type="ECO:0000313" key="6">
    <source>
        <dbReference type="Proteomes" id="UP001152320"/>
    </source>
</evidence>
<dbReference type="SUPFAM" id="SSF52058">
    <property type="entry name" value="L domain-like"/>
    <property type="match status" value="4"/>
</dbReference>
<feature type="transmembrane region" description="Helical" evidence="3">
    <location>
        <begin position="1298"/>
        <end position="1321"/>
    </location>
</feature>
<sequence>MEIICDRKGQLLLLLFVIFFLFVGRCSCEQFKRHNVRAPEACGKHGVCNCTKGHSGMDVDCKNINLKDVPTDIPLNTTVLKLSGNRIQTLQPSSFEGLSILATLILDNNNISRISGDVLSSCVLLRDLSLSENNITHIPEQLLAYSPKLHSVDLSYTGLKDVPEVLFQRSQLLSSITLSFNDLKDIPANMLSLSSGLKKINLSNNKLTSLPKQLFQFTTNIKQIDISNNQLEYLPEGIFAATLLLNIINLSHNNLSSIPDDIFASTADVQFLYLSNNNLQSISEQLFGNLSRLKSLDLSYNKLQSISAEAFLSTYHLASIHLGSNMLHDLPETLFSSNVKLKFIRASINRFETIPENLFSSVPELYIVDFSSNNLSVLPDGLFSRNSKINNIQFDQNNLQEIPVGLFATGKNLRKIRFQRNALTTFPVDLFVRSPHLSYLRLSLNEIEEIPVGLFRKSHHLSNIDLSNNNIREIPELLFNNTYNLRYVDLSSNNLYSIPANLFASTHELVSLMLSNNKLTELPDMLLRYTPKIERLFVSYNNIQGIPNQFLFSTPEVTHIDFTQNNLTRMPPDLLRKTTKLKFVFLSKNHISELPGKLFAFTPQLKNLKMIANGLQDLPEGLFAHTPELSLLYLSNNSIKMIPDSIFSKTPLLKQIDLFNNKISELAIDIFSSCPNLSFVQLHGNLIKEIPDNLFYSTPHLSYLDFSLNDVKKISKETFRGMRNVSTLCVSRNAIETIPRDIFSEILLSDKLDLSSNLLRTIPQGLFLAHNASQELNILFLQKNRIEFIPKNAFAGLYRIKHLLLYSNSIHTLSDGAFSGTSAKAIYLFGNNLTAITGNPFANENISEVHLYNNKIRMVSESAILGLKNGTDLYLACGDLTEIPWARKHLSIICVSPAFVPTLKLPRALLPTALRQQGFNCTINKKASSECEPCRPGTFGDGISGCHPCPPGGFYQDAIGQASFFPGGMACKNCNEGTFVKNGSGISIGQCLVCPEGTNQTMKAGFRACRCKQNYTRMDRFGPCELCLDEGLNCTHKEFKSLLPGYYWNWTFPSANIIEYIHFVENLQNESRFFDKAYVNYSGEIPKVHKCQRPGNCRNNGGVTLERIAGTCEDGYRGWLCSKCKTGHYSVLNSCIPCPHKVWLFIEPLGIIGLCVLFCSAVLWQYKREKKERLIGRSVMDVIVSRLKIVLGFYQVVGGFFASMHGVNWTGALQLIGEAITYVELTILRIVVRPQCYDSQLEINPKLEFIIGVSLPIFITTVAAMYFYVSKWYFHYMKRTFPDHDSLQSHLFKLKTKVITVVLVLLFITYPPICSTIFQLYPRACKTFCLDRNNKYCMKRLRSDFDIDCEDLTLYNYSAYLATALYVVAFPAFLLFVLRRHTRRIESSHTNELLTARITDSSVNENTHLMCDTSKRQTLPSWLYFLCENYKPKFWYWEIVELSRKVTQTLLVTLLGWEDKVTVLVTIGTSVLFLTLHARFWPMKDLFDQRLQMFSLTAIFINVLVAAMDVPEYYDGAINIILVLLNVVVIVIMAAKAMVSLIRHVKKIKLIGESVRILRSVWLRFRRVV</sequence>
<keyword evidence="3" id="KW-0472">Membrane</keyword>
<dbReference type="Gene3D" id="3.80.10.10">
    <property type="entry name" value="Ribonuclease Inhibitor"/>
    <property type="match status" value="7"/>
</dbReference>
<dbReference type="SMART" id="SM00369">
    <property type="entry name" value="LRR_TYP"/>
    <property type="match status" value="29"/>
</dbReference>
<organism evidence="5 6">
    <name type="scientific">Holothuria leucospilota</name>
    <name type="common">Black long sea cucumber</name>
    <name type="synonym">Mertensiothuria leucospilota</name>
    <dbReference type="NCBI Taxonomy" id="206669"/>
    <lineage>
        <taxon>Eukaryota</taxon>
        <taxon>Metazoa</taxon>
        <taxon>Echinodermata</taxon>
        <taxon>Eleutherozoa</taxon>
        <taxon>Echinozoa</taxon>
        <taxon>Holothuroidea</taxon>
        <taxon>Aspidochirotacea</taxon>
        <taxon>Aspidochirotida</taxon>
        <taxon>Holothuriidae</taxon>
        <taxon>Holothuria</taxon>
    </lineage>
</organism>
<feature type="transmembrane region" description="Helical" evidence="3">
    <location>
        <begin position="1187"/>
        <end position="1207"/>
    </location>
</feature>
<name>A0A9Q1CNW8_HOLLE</name>
<evidence type="ECO:0000256" key="3">
    <source>
        <dbReference type="SAM" id="Phobius"/>
    </source>
</evidence>
<dbReference type="InterPro" id="IPR026906">
    <property type="entry name" value="LRR_5"/>
</dbReference>
<dbReference type="OrthoDB" id="10027416at2759"/>
<dbReference type="InterPro" id="IPR009030">
    <property type="entry name" value="Growth_fac_rcpt_cys_sf"/>
</dbReference>
<reference evidence="5" key="1">
    <citation type="submission" date="2021-10" db="EMBL/GenBank/DDBJ databases">
        <title>Tropical sea cucumber genome reveals ecological adaptation and Cuvierian tubules defense mechanism.</title>
        <authorList>
            <person name="Chen T."/>
        </authorList>
    </citation>
    <scope>NUCLEOTIDE SEQUENCE</scope>
    <source>
        <strain evidence="5">Nanhai2018</strain>
        <tissue evidence="5">Muscle</tissue>
    </source>
</reference>
<dbReference type="Gene3D" id="2.10.50.10">
    <property type="entry name" value="Tumor Necrosis Factor Receptor, subunit A, domain 2"/>
    <property type="match status" value="1"/>
</dbReference>
<evidence type="ECO:0000256" key="4">
    <source>
        <dbReference type="SAM" id="SignalP"/>
    </source>
</evidence>
<keyword evidence="3" id="KW-1133">Transmembrane helix</keyword>
<dbReference type="InterPro" id="IPR003591">
    <property type="entry name" value="Leu-rich_rpt_typical-subtyp"/>
</dbReference>
<dbReference type="InterPro" id="IPR032675">
    <property type="entry name" value="LRR_dom_sf"/>
</dbReference>
<dbReference type="Pfam" id="PF13306">
    <property type="entry name" value="LRR_5"/>
    <property type="match status" value="1"/>
</dbReference>
<feature type="transmembrane region" description="Helical" evidence="3">
    <location>
        <begin position="1516"/>
        <end position="1539"/>
    </location>
</feature>
<dbReference type="Pfam" id="PF13855">
    <property type="entry name" value="LRR_8"/>
    <property type="match status" value="7"/>
</dbReference>
<dbReference type="SUPFAM" id="SSF57184">
    <property type="entry name" value="Growth factor receptor domain"/>
    <property type="match status" value="1"/>
</dbReference>
<feature type="signal peptide" evidence="4">
    <location>
        <begin position="1"/>
        <end position="28"/>
    </location>
</feature>
<keyword evidence="1" id="KW-0433">Leucine-rich repeat</keyword>
<keyword evidence="6" id="KW-1185">Reference proteome</keyword>
<feature type="transmembrane region" description="Helical" evidence="3">
    <location>
        <begin position="1491"/>
        <end position="1510"/>
    </location>
</feature>
<evidence type="ECO:0000256" key="1">
    <source>
        <dbReference type="ARBA" id="ARBA00022614"/>
    </source>
</evidence>
<feature type="chain" id="PRO_5040148067" evidence="4">
    <location>
        <begin position="29"/>
        <end position="1569"/>
    </location>
</feature>
<evidence type="ECO:0000313" key="5">
    <source>
        <dbReference type="EMBL" id="KAJ8048351.1"/>
    </source>
</evidence>
<dbReference type="PANTHER" id="PTHR45712">
    <property type="entry name" value="AGAP008170-PA"/>
    <property type="match status" value="1"/>
</dbReference>
<gene>
    <name evidence="5" type="ORF">HOLleu_00628</name>
</gene>
<dbReference type="InterPro" id="IPR050333">
    <property type="entry name" value="SLRP"/>
</dbReference>
<dbReference type="EMBL" id="JAIZAY010000001">
    <property type="protein sequence ID" value="KAJ8048351.1"/>
    <property type="molecule type" value="Genomic_DNA"/>
</dbReference>
<dbReference type="SMART" id="SM01411">
    <property type="entry name" value="Ephrin_rec_like"/>
    <property type="match status" value="3"/>
</dbReference>
<keyword evidence="3" id="KW-0812">Transmembrane</keyword>
<comment type="caution">
    <text evidence="5">The sequence shown here is derived from an EMBL/GenBank/DDBJ whole genome shotgun (WGS) entry which is preliminary data.</text>
</comment>
<dbReference type="PANTHER" id="PTHR45712:SF22">
    <property type="entry name" value="INSULIN-LIKE GROWTH FACTOR-BINDING PROTEIN COMPLEX ACID LABILE SUBUNIT"/>
    <property type="match status" value="1"/>
</dbReference>